<evidence type="ECO:0000256" key="3">
    <source>
        <dbReference type="ARBA" id="ARBA00017945"/>
    </source>
</evidence>
<evidence type="ECO:0000313" key="9">
    <source>
        <dbReference type="EMBL" id="CCI82768.1"/>
    </source>
</evidence>
<feature type="domain" description="Glutaredoxin" evidence="8">
    <location>
        <begin position="66"/>
        <end position="124"/>
    </location>
</feature>
<dbReference type="InterPro" id="IPR036249">
    <property type="entry name" value="Thioredoxin-like_sf"/>
</dbReference>
<comment type="caution">
    <text evidence="9">The sequence shown here is derived from an EMBL/GenBank/DDBJ whole genome shotgun (WGS) entry which is preliminary data.</text>
</comment>
<evidence type="ECO:0000256" key="2">
    <source>
        <dbReference type="ARBA" id="ARBA00007787"/>
    </source>
</evidence>
<proteinExistence type="inferred from homology"/>
<comment type="function">
    <text evidence="1">Electron transport system for the ribonucleotide reductase system NrdEF.</text>
</comment>
<gene>
    <name evidence="9" type="primary">nrdH</name>
    <name evidence="9" type="ORF">BN46_0009</name>
</gene>
<accession>I7IWB7</accession>
<name>I7IWB7_9CORY</name>
<keyword evidence="6" id="KW-1015">Disulfide bond</keyword>
<organism evidence="9 10">
    <name type="scientific">Corynebacterium otitidis ATCC 51513</name>
    <dbReference type="NCBI Taxonomy" id="883169"/>
    <lineage>
        <taxon>Bacteria</taxon>
        <taxon>Bacillati</taxon>
        <taxon>Actinomycetota</taxon>
        <taxon>Actinomycetes</taxon>
        <taxon>Mycobacteriales</taxon>
        <taxon>Corynebacteriaceae</taxon>
        <taxon>Corynebacterium</taxon>
    </lineage>
</organism>
<dbReference type="PANTHER" id="PTHR34386">
    <property type="entry name" value="GLUTAREDOXIN"/>
    <property type="match status" value="1"/>
</dbReference>
<dbReference type="GO" id="GO:0045454">
    <property type="term" value="P:cell redox homeostasis"/>
    <property type="evidence" value="ECO:0007669"/>
    <property type="project" value="InterPro"/>
</dbReference>
<evidence type="ECO:0000256" key="7">
    <source>
        <dbReference type="ARBA" id="ARBA00023284"/>
    </source>
</evidence>
<dbReference type="InterPro" id="IPR011909">
    <property type="entry name" value="GlrX_NrdH"/>
</dbReference>
<dbReference type="Gene3D" id="3.40.30.10">
    <property type="entry name" value="Glutaredoxin"/>
    <property type="match status" value="1"/>
</dbReference>
<dbReference type="SUPFAM" id="SSF52833">
    <property type="entry name" value="Thioredoxin-like"/>
    <property type="match status" value="1"/>
</dbReference>
<protein>
    <recommendedName>
        <fullName evidence="3">Glutaredoxin-like protein NrdH</fullName>
    </recommendedName>
</protein>
<comment type="similarity">
    <text evidence="2">Belongs to the glutaredoxin family.</text>
</comment>
<evidence type="ECO:0000313" key="10">
    <source>
        <dbReference type="Proteomes" id="UP000011016"/>
    </source>
</evidence>
<keyword evidence="5" id="KW-0249">Electron transport</keyword>
<dbReference type="Proteomes" id="UP000011016">
    <property type="component" value="Unassembled WGS sequence"/>
</dbReference>
<dbReference type="InterPro" id="IPR051548">
    <property type="entry name" value="Grx-like_ET"/>
</dbReference>
<evidence type="ECO:0000256" key="6">
    <source>
        <dbReference type="ARBA" id="ARBA00023157"/>
    </source>
</evidence>
<dbReference type="PANTHER" id="PTHR34386:SF1">
    <property type="entry name" value="GLUTAREDOXIN-LIKE PROTEIN NRDH"/>
    <property type="match status" value="1"/>
</dbReference>
<dbReference type="CDD" id="cd02976">
    <property type="entry name" value="NrdH"/>
    <property type="match status" value="1"/>
</dbReference>
<dbReference type="PROSITE" id="PS51354">
    <property type="entry name" value="GLUTAREDOXIN_2"/>
    <property type="match status" value="1"/>
</dbReference>
<sequence>MVHRPGPNSEYHGCNYHMWYPLRPVGPKYSVVSIASRRGIMAGQRRDEAPAPAKPLDGRGDITMAITLYTKPACMQCNATKKALDRAGLDYEQVDVSTDDEARDYVLALGYLQAPVVEADGEHWSGFRPERIKALAQEAQAA</sequence>
<keyword evidence="7" id="KW-0676">Redox-active center</keyword>
<dbReference type="InterPro" id="IPR002109">
    <property type="entry name" value="Glutaredoxin"/>
</dbReference>
<evidence type="ECO:0000259" key="8">
    <source>
        <dbReference type="Pfam" id="PF00462"/>
    </source>
</evidence>
<keyword evidence="4" id="KW-0813">Transport</keyword>
<evidence type="ECO:0000256" key="4">
    <source>
        <dbReference type="ARBA" id="ARBA00022448"/>
    </source>
</evidence>
<dbReference type="EMBL" id="CAJZ01000001">
    <property type="protein sequence ID" value="CCI82768.1"/>
    <property type="molecule type" value="Genomic_DNA"/>
</dbReference>
<dbReference type="NCBIfam" id="TIGR02194">
    <property type="entry name" value="GlrX_NrdH"/>
    <property type="match status" value="1"/>
</dbReference>
<dbReference type="GO" id="GO:0009055">
    <property type="term" value="F:electron transfer activity"/>
    <property type="evidence" value="ECO:0007669"/>
    <property type="project" value="TreeGrafter"/>
</dbReference>
<dbReference type="Pfam" id="PF00462">
    <property type="entry name" value="Glutaredoxin"/>
    <property type="match status" value="1"/>
</dbReference>
<evidence type="ECO:0000256" key="1">
    <source>
        <dbReference type="ARBA" id="ARBA00002292"/>
    </source>
</evidence>
<reference evidence="9 10" key="1">
    <citation type="journal article" date="2012" name="J. Bacteriol.">
        <title>Draft Genome Sequence of Turicella otitidis ATCC 51513, Isolated from Middle Ear Fluid from a Child with Otitis Media.</title>
        <authorList>
            <person name="Brinkrolf K."/>
            <person name="Schneider J."/>
            <person name="Knecht M."/>
            <person name="Ruckert C."/>
            <person name="Tauch A."/>
        </authorList>
    </citation>
    <scope>NUCLEOTIDE SEQUENCE [LARGE SCALE GENOMIC DNA]</scope>
    <source>
        <strain evidence="9 10">ATCC 51513</strain>
    </source>
</reference>
<evidence type="ECO:0000256" key="5">
    <source>
        <dbReference type="ARBA" id="ARBA00022982"/>
    </source>
</evidence>
<dbReference type="AlphaFoldDB" id="I7IWB7"/>